<dbReference type="InterPro" id="IPR005490">
    <property type="entry name" value="LD_TPept_cat_dom"/>
</dbReference>
<evidence type="ECO:0000256" key="4">
    <source>
        <dbReference type="ARBA" id="ARBA00022984"/>
    </source>
</evidence>
<dbReference type="GO" id="GO:0016740">
    <property type="term" value="F:transferase activity"/>
    <property type="evidence" value="ECO:0007669"/>
    <property type="project" value="UniProtKB-KW"/>
</dbReference>
<evidence type="ECO:0000256" key="1">
    <source>
        <dbReference type="ARBA" id="ARBA00004752"/>
    </source>
</evidence>
<dbReference type="Pfam" id="PF03734">
    <property type="entry name" value="YkuD"/>
    <property type="match status" value="1"/>
</dbReference>
<dbReference type="UniPathway" id="UPA00219"/>
<dbReference type="PANTHER" id="PTHR30582">
    <property type="entry name" value="L,D-TRANSPEPTIDASE"/>
    <property type="match status" value="1"/>
</dbReference>
<feature type="domain" description="L,D-TPase catalytic" evidence="8">
    <location>
        <begin position="312"/>
        <end position="429"/>
    </location>
</feature>
<accession>A0A7D4QEW8</accession>
<dbReference type="CDD" id="cd16913">
    <property type="entry name" value="YkuD_like"/>
    <property type="match status" value="1"/>
</dbReference>
<sequence length="430" mass="44206">MAVALVVASLFLIAPGTSIAGVPVGGMTVGGATDAVQQRLAQTTIVLTGAGDDVTVTGADLGASVDASALADDAFAAHPMWNPTTWNGEPSPATVTIDHVAATEALVAAVPDLYVEPVDATLAYDADAARYVTTPSTAGSGIDLAVIEEALQSAFDSGKTSIDLEPAQVPIEAVTTSAIADETAARLNGILESAGFYVGDDRAVAVEPAVAASWLTVTRNTDGTYAISADAGAIQSVVDTLPAAIDRAAVDATVITNSSGGVLRTVTEGVTGRTLGATDGIADDYAAQLAGGEGAFALPVTEQEFTTTALERTIEVDLGAQRAYLYENDEMVANIIVSSGLSGSPTPQGRFTVNGYSRIQSMGCFDGAPYCVEDVPYVTWFAPDIGFHGASNLRSSLGFPQSHGCVNMWDNDAKFVYDWTVPGTEVWVHA</sequence>
<organism evidence="9 10">
    <name type="scientific">Microbacterium hominis</name>
    <dbReference type="NCBI Taxonomy" id="162426"/>
    <lineage>
        <taxon>Bacteria</taxon>
        <taxon>Bacillati</taxon>
        <taxon>Actinomycetota</taxon>
        <taxon>Actinomycetes</taxon>
        <taxon>Micrococcales</taxon>
        <taxon>Microbacteriaceae</taxon>
        <taxon>Microbacterium</taxon>
    </lineage>
</organism>
<gene>
    <name evidence="9" type="ORF">HQM25_12730</name>
</gene>
<dbReference type="AlphaFoldDB" id="A0A7D4QEW8"/>
<protein>
    <submittedName>
        <fullName evidence="9">L,D-transpeptidase</fullName>
    </submittedName>
</protein>
<keyword evidence="2" id="KW-0808">Transferase</keyword>
<keyword evidence="7" id="KW-0732">Signal</keyword>
<evidence type="ECO:0000259" key="8">
    <source>
        <dbReference type="PROSITE" id="PS52029"/>
    </source>
</evidence>
<dbReference type="GO" id="GO:0018104">
    <property type="term" value="P:peptidoglycan-protein cross-linking"/>
    <property type="evidence" value="ECO:0007669"/>
    <property type="project" value="TreeGrafter"/>
</dbReference>
<dbReference type="Gene3D" id="2.40.440.10">
    <property type="entry name" value="L,D-transpeptidase catalytic domain-like"/>
    <property type="match status" value="1"/>
</dbReference>
<dbReference type="InterPro" id="IPR038063">
    <property type="entry name" value="Transpep_catalytic_dom"/>
</dbReference>
<feature type="active site" description="Nucleophile" evidence="6">
    <location>
        <position position="405"/>
    </location>
</feature>
<dbReference type="PANTHER" id="PTHR30582:SF2">
    <property type="entry name" value="L,D-TRANSPEPTIDASE YCIB-RELATED"/>
    <property type="match status" value="1"/>
</dbReference>
<dbReference type="GO" id="GO:0008360">
    <property type="term" value="P:regulation of cell shape"/>
    <property type="evidence" value="ECO:0007669"/>
    <property type="project" value="UniProtKB-UniRule"/>
</dbReference>
<dbReference type="PROSITE" id="PS52029">
    <property type="entry name" value="LD_TPASE"/>
    <property type="match status" value="1"/>
</dbReference>
<evidence type="ECO:0000313" key="9">
    <source>
        <dbReference type="EMBL" id="QKJ21237.1"/>
    </source>
</evidence>
<name>A0A7D4QEW8_9MICO</name>
<evidence type="ECO:0000256" key="6">
    <source>
        <dbReference type="PROSITE-ProRule" id="PRU01373"/>
    </source>
</evidence>
<evidence type="ECO:0000313" key="10">
    <source>
        <dbReference type="Proteomes" id="UP000502498"/>
    </source>
</evidence>
<dbReference type="Proteomes" id="UP000502498">
    <property type="component" value="Chromosome"/>
</dbReference>
<dbReference type="EMBL" id="CP054038">
    <property type="protein sequence ID" value="QKJ21237.1"/>
    <property type="molecule type" value="Genomic_DNA"/>
</dbReference>
<reference evidence="9 10" key="1">
    <citation type="submission" date="2020-05" db="EMBL/GenBank/DDBJ databases">
        <title>Strain PA2F3 complete genome.</title>
        <authorList>
            <person name="Kim Y.-S."/>
            <person name="Kim S.-J."/>
            <person name="Jung H.-k."/>
            <person name="Kim S.-E."/>
            <person name="Kim K.-H."/>
        </authorList>
    </citation>
    <scope>NUCLEOTIDE SEQUENCE [LARGE SCALE GENOMIC DNA]</scope>
    <source>
        <strain evidence="9 10">PA2F3</strain>
    </source>
</reference>
<feature type="signal peptide" evidence="7">
    <location>
        <begin position="1"/>
        <end position="20"/>
    </location>
</feature>
<dbReference type="GO" id="GO:0071555">
    <property type="term" value="P:cell wall organization"/>
    <property type="evidence" value="ECO:0007669"/>
    <property type="project" value="UniProtKB-UniRule"/>
</dbReference>
<dbReference type="GO" id="GO:0005576">
    <property type="term" value="C:extracellular region"/>
    <property type="evidence" value="ECO:0007669"/>
    <property type="project" value="TreeGrafter"/>
</dbReference>
<keyword evidence="3 6" id="KW-0133">Cell shape</keyword>
<evidence type="ECO:0000256" key="3">
    <source>
        <dbReference type="ARBA" id="ARBA00022960"/>
    </source>
</evidence>
<evidence type="ECO:0000256" key="5">
    <source>
        <dbReference type="ARBA" id="ARBA00023316"/>
    </source>
</evidence>
<proteinExistence type="predicted"/>
<keyword evidence="5 6" id="KW-0961">Cell wall biogenesis/degradation</keyword>
<evidence type="ECO:0000256" key="2">
    <source>
        <dbReference type="ARBA" id="ARBA00022679"/>
    </source>
</evidence>
<dbReference type="InterPro" id="IPR050979">
    <property type="entry name" value="LD-transpeptidase"/>
</dbReference>
<feature type="active site" description="Proton donor/acceptor" evidence="6">
    <location>
        <position position="388"/>
    </location>
</feature>
<comment type="pathway">
    <text evidence="1 6">Cell wall biogenesis; peptidoglycan biosynthesis.</text>
</comment>
<feature type="chain" id="PRO_5028929092" evidence="7">
    <location>
        <begin position="21"/>
        <end position="430"/>
    </location>
</feature>
<evidence type="ECO:0000256" key="7">
    <source>
        <dbReference type="SAM" id="SignalP"/>
    </source>
</evidence>
<keyword evidence="4 6" id="KW-0573">Peptidoglycan synthesis</keyword>
<dbReference type="SUPFAM" id="SSF141523">
    <property type="entry name" value="L,D-transpeptidase catalytic domain-like"/>
    <property type="match status" value="1"/>
</dbReference>
<dbReference type="GO" id="GO:0071972">
    <property type="term" value="F:peptidoglycan L,D-transpeptidase activity"/>
    <property type="evidence" value="ECO:0007669"/>
    <property type="project" value="TreeGrafter"/>
</dbReference>